<evidence type="ECO:0000313" key="6">
    <source>
        <dbReference type="EMBL" id="MER6169227.1"/>
    </source>
</evidence>
<keyword evidence="7" id="KW-1185">Reference proteome</keyword>
<comment type="cofactor">
    <cofactor evidence="1">
        <name>a divalent metal cation</name>
        <dbReference type="ChEBI" id="CHEBI:60240"/>
    </cofactor>
</comment>
<dbReference type="InterPro" id="IPR027805">
    <property type="entry name" value="Transposase_HTH_dom"/>
</dbReference>
<accession>A0ABV1T6P9</accession>
<protein>
    <submittedName>
        <fullName evidence="6">Transposase family protein</fullName>
    </submittedName>
</protein>
<feature type="domain" description="DDE Tnp4" evidence="4">
    <location>
        <begin position="68"/>
        <end position="170"/>
    </location>
</feature>
<evidence type="ECO:0000256" key="3">
    <source>
        <dbReference type="SAM" id="MobiDB-lite"/>
    </source>
</evidence>
<feature type="region of interest" description="Disordered" evidence="3">
    <location>
        <begin position="200"/>
        <end position="287"/>
    </location>
</feature>
<evidence type="ECO:0000259" key="4">
    <source>
        <dbReference type="Pfam" id="PF13359"/>
    </source>
</evidence>
<keyword evidence="2" id="KW-0479">Metal-binding</keyword>
<organism evidence="6 7">
    <name type="scientific">Streptomyces violaceorubidus</name>
    <dbReference type="NCBI Taxonomy" id="284042"/>
    <lineage>
        <taxon>Bacteria</taxon>
        <taxon>Bacillati</taxon>
        <taxon>Actinomycetota</taxon>
        <taxon>Actinomycetes</taxon>
        <taxon>Kitasatosporales</taxon>
        <taxon>Streptomycetaceae</taxon>
        <taxon>Streptomyces</taxon>
    </lineage>
</organism>
<dbReference type="InterPro" id="IPR027806">
    <property type="entry name" value="HARBI1_dom"/>
</dbReference>
<evidence type="ECO:0000256" key="1">
    <source>
        <dbReference type="ARBA" id="ARBA00001968"/>
    </source>
</evidence>
<dbReference type="RefSeq" id="WP_352150418.1">
    <property type="nucleotide sequence ID" value="NZ_JBEOZY010000060.1"/>
</dbReference>
<feature type="compositionally biased region" description="Polar residues" evidence="3">
    <location>
        <begin position="249"/>
        <end position="269"/>
    </location>
</feature>
<proteinExistence type="predicted"/>
<sequence length="287" mass="31289">MPVHLRHAVMHDVPACWFGVGRSTITRVIGEVRPLLAGRGCTVSRGVRLRTLAEVIDHLGASRKTGIIDGIEIRVGRPAAERKDRDKFISGKSKQNAVKAMVVADGDGRMLLCSPTQHGNCADITYARQLGLVRLLDGSPAAEILAGAGYQGLGAHTSGRVVTPPHCEFKKNAPGWYEEMHERQRKSALLAAYPRRTRHCAPEGMAGTGPPPRPPRAHQRDRASHRRPALPSADRRPDPNTAGLITKTPVRSSTSHRLPCTSSLETTKPGQEVRSAPFRRRTSNTTR</sequence>
<feature type="domain" description="Transposase Helix-turn-helix" evidence="5">
    <location>
        <begin position="3"/>
        <end position="41"/>
    </location>
</feature>
<evidence type="ECO:0000259" key="5">
    <source>
        <dbReference type="Pfam" id="PF13613"/>
    </source>
</evidence>
<dbReference type="Proteomes" id="UP001496720">
    <property type="component" value="Unassembled WGS sequence"/>
</dbReference>
<dbReference type="Pfam" id="PF13359">
    <property type="entry name" value="DDE_Tnp_4"/>
    <property type="match status" value="1"/>
</dbReference>
<evidence type="ECO:0000256" key="2">
    <source>
        <dbReference type="ARBA" id="ARBA00022723"/>
    </source>
</evidence>
<gene>
    <name evidence="6" type="ORF">ABT188_32545</name>
</gene>
<reference evidence="6 7" key="1">
    <citation type="submission" date="2024-06" db="EMBL/GenBank/DDBJ databases">
        <title>The Natural Products Discovery Center: Release of the First 8490 Sequenced Strains for Exploring Actinobacteria Biosynthetic Diversity.</title>
        <authorList>
            <person name="Kalkreuter E."/>
            <person name="Kautsar S.A."/>
            <person name="Yang D."/>
            <person name="Bader C.D."/>
            <person name="Teijaro C.N."/>
            <person name="Fluegel L."/>
            <person name="Davis C.M."/>
            <person name="Simpson J.R."/>
            <person name="Lauterbach L."/>
            <person name="Steele A.D."/>
            <person name="Gui C."/>
            <person name="Meng S."/>
            <person name="Li G."/>
            <person name="Viehrig K."/>
            <person name="Ye F."/>
            <person name="Su P."/>
            <person name="Kiefer A.F."/>
            <person name="Nichols A."/>
            <person name="Cepeda A.J."/>
            <person name="Yan W."/>
            <person name="Fan B."/>
            <person name="Jiang Y."/>
            <person name="Adhikari A."/>
            <person name="Zheng C.-J."/>
            <person name="Schuster L."/>
            <person name="Cowan T.M."/>
            <person name="Smanski M.J."/>
            <person name="Chevrette M.G."/>
            <person name="De Carvalho L.P.S."/>
            <person name="Shen B."/>
        </authorList>
    </citation>
    <scope>NUCLEOTIDE SEQUENCE [LARGE SCALE GENOMIC DNA]</scope>
    <source>
        <strain evidence="6 7">NPDC001615</strain>
    </source>
</reference>
<feature type="compositionally biased region" description="Basic residues" evidence="3">
    <location>
        <begin position="215"/>
        <end position="228"/>
    </location>
</feature>
<feature type="compositionally biased region" description="Basic residues" evidence="3">
    <location>
        <begin position="277"/>
        <end position="287"/>
    </location>
</feature>
<comment type="caution">
    <text evidence="6">The sequence shown here is derived from an EMBL/GenBank/DDBJ whole genome shotgun (WGS) entry which is preliminary data.</text>
</comment>
<dbReference type="Pfam" id="PF13613">
    <property type="entry name" value="HTH_Tnp_4"/>
    <property type="match status" value="1"/>
</dbReference>
<evidence type="ECO:0000313" key="7">
    <source>
        <dbReference type="Proteomes" id="UP001496720"/>
    </source>
</evidence>
<name>A0ABV1T6P9_9ACTN</name>
<dbReference type="EMBL" id="JBEOZY010000060">
    <property type="protein sequence ID" value="MER6169227.1"/>
    <property type="molecule type" value="Genomic_DNA"/>
</dbReference>